<sequence length="555" mass="56425">MQVLPTMTVVKRGCGWVALALSGLLMACTPEPTEKPDCETAPDSEECSKPPPPDAKYKLSLDGEMATYKAGGDIKVSWSAPEDHPESDWVGLFPEDNLESSHLTRQNVPAGSSGTLTFSAPSRSGKYALRYITGSGNVAKEVGSKSFSVEVPPTHIFLFSNDAGGDYTLVVDQDLPNIQIGILSRRPTRVKLAGAYVGNVSAVRLVSEAFQESTVEGVTASRIQRVPSESVTVTQPYTPPTLVCTTGDRVLLSRNGCNSTTQVEEYFLSKFGEVQVLSHVSKESEFSGSIELSKARMNLVLVRDAERFDVAAALGSPAGAVDIVVDVNATVGSSAPGIPALTTGNLAEGSTVRINNYASIVGAGGAGGSGGNGAKGSYEHTCSRNGFPGGAAIHLTAPTTLDNKGNIWGGGGGGGGGSGEGFSVGGGGGAGFAGGAGGVKVSPLSEREEIAYCGADNRKLLRESAPGGAGSNLAGGEGGKVGDLEKTDSFALVAGNGGGYGQPGGSPKGQVIASRGGAAGAAIKRNGHRVNLPDGPLPDAAYDIGFGPLRGPIEP</sequence>
<dbReference type="Proteomes" id="UP000217289">
    <property type="component" value="Chromosome"/>
</dbReference>
<proteinExistence type="predicted"/>
<evidence type="ECO:0000313" key="4">
    <source>
        <dbReference type="Proteomes" id="UP000217289"/>
    </source>
</evidence>
<evidence type="ECO:0000256" key="1">
    <source>
        <dbReference type="SAM" id="MobiDB-lite"/>
    </source>
</evidence>
<keyword evidence="2" id="KW-0732">Signal</keyword>
<dbReference type="AlphaFoldDB" id="A0A250IL49"/>
<evidence type="ECO:0000313" key="3">
    <source>
        <dbReference type="EMBL" id="ATB31940.1"/>
    </source>
</evidence>
<feature type="chain" id="PRO_5012400018" description="Lipoprotein" evidence="2">
    <location>
        <begin position="28"/>
        <end position="555"/>
    </location>
</feature>
<protein>
    <recommendedName>
        <fullName evidence="5">Lipoprotein</fullName>
    </recommendedName>
</protein>
<dbReference type="KEGG" id="mbd:MEBOL_005412"/>
<dbReference type="EMBL" id="CP022163">
    <property type="protein sequence ID" value="ATB31940.1"/>
    <property type="molecule type" value="Genomic_DNA"/>
</dbReference>
<name>A0A250IL49_9BACT</name>
<dbReference type="RefSeq" id="WP_179956305.1">
    <property type="nucleotide sequence ID" value="NZ_CP022163.1"/>
</dbReference>
<gene>
    <name evidence="3" type="ORF">MEBOL_005412</name>
</gene>
<feature type="region of interest" description="Disordered" evidence="1">
    <location>
        <begin position="33"/>
        <end position="54"/>
    </location>
</feature>
<keyword evidence="4" id="KW-1185">Reference proteome</keyword>
<evidence type="ECO:0008006" key="5">
    <source>
        <dbReference type="Google" id="ProtNLM"/>
    </source>
</evidence>
<feature type="signal peptide" evidence="2">
    <location>
        <begin position="1"/>
        <end position="27"/>
    </location>
</feature>
<evidence type="ECO:0000256" key="2">
    <source>
        <dbReference type="SAM" id="SignalP"/>
    </source>
</evidence>
<reference evidence="3 4" key="1">
    <citation type="submission" date="2017-06" db="EMBL/GenBank/DDBJ databases">
        <authorList>
            <person name="Kim H.J."/>
            <person name="Triplett B.A."/>
        </authorList>
    </citation>
    <scope>NUCLEOTIDE SEQUENCE [LARGE SCALE GENOMIC DNA]</scope>
    <source>
        <strain evidence="3 4">DSM 14713</strain>
    </source>
</reference>
<accession>A0A250IL49</accession>
<organism evidence="3 4">
    <name type="scientific">Melittangium boletus DSM 14713</name>
    <dbReference type="NCBI Taxonomy" id="1294270"/>
    <lineage>
        <taxon>Bacteria</taxon>
        <taxon>Pseudomonadati</taxon>
        <taxon>Myxococcota</taxon>
        <taxon>Myxococcia</taxon>
        <taxon>Myxococcales</taxon>
        <taxon>Cystobacterineae</taxon>
        <taxon>Archangiaceae</taxon>
        <taxon>Melittangium</taxon>
    </lineage>
</organism>